<gene>
    <name evidence="1" type="ORF">GWI33_013285</name>
</gene>
<proteinExistence type="predicted"/>
<name>A0A834I9K7_RHYFE</name>
<accession>A0A834I9K7</accession>
<organism evidence="1 2">
    <name type="scientific">Rhynchophorus ferrugineus</name>
    <name type="common">Red palm weevil</name>
    <name type="synonym">Curculio ferrugineus</name>
    <dbReference type="NCBI Taxonomy" id="354439"/>
    <lineage>
        <taxon>Eukaryota</taxon>
        <taxon>Metazoa</taxon>
        <taxon>Ecdysozoa</taxon>
        <taxon>Arthropoda</taxon>
        <taxon>Hexapoda</taxon>
        <taxon>Insecta</taxon>
        <taxon>Pterygota</taxon>
        <taxon>Neoptera</taxon>
        <taxon>Endopterygota</taxon>
        <taxon>Coleoptera</taxon>
        <taxon>Polyphaga</taxon>
        <taxon>Cucujiformia</taxon>
        <taxon>Curculionidae</taxon>
        <taxon>Dryophthorinae</taxon>
        <taxon>Rhynchophorus</taxon>
    </lineage>
</organism>
<comment type="caution">
    <text evidence="1">The sequence shown here is derived from an EMBL/GenBank/DDBJ whole genome shotgun (WGS) entry which is preliminary data.</text>
</comment>
<evidence type="ECO:0000313" key="1">
    <source>
        <dbReference type="EMBL" id="KAF7274028.1"/>
    </source>
</evidence>
<dbReference type="AlphaFoldDB" id="A0A834I9K7"/>
<protein>
    <submittedName>
        <fullName evidence="1">Uncharacterized protein</fullName>
    </submittedName>
</protein>
<sequence>MLIFKIGRKENGGWQRPLAYLARVSTSTGKVLPKAENVAITRILIGGFFELRGPATTKIVPEPGYARN</sequence>
<evidence type="ECO:0000313" key="2">
    <source>
        <dbReference type="Proteomes" id="UP000625711"/>
    </source>
</evidence>
<dbReference type="EMBL" id="JAACXV010013131">
    <property type="protein sequence ID" value="KAF7274028.1"/>
    <property type="molecule type" value="Genomic_DNA"/>
</dbReference>
<keyword evidence="2" id="KW-1185">Reference proteome</keyword>
<dbReference type="Proteomes" id="UP000625711">
    <property type="component" value="Unassembled WGS sequence"/>
</dbReference>
<reference evidence="1" key="1">
    <citation type="submission" date="2020-08" db="EMBL/GenBank/DDBJ databases">
        <title>Genome sequencing and assembly of the red palm weevil Rhynchophorus ferrugineus.</title>
        <authorList>
            <person name="Dias G.B."/>
            <person name="Bergman C.M."/>
            <person name="Manee M."/>
        </authorList>
    </citation>
    <scope>NUCLEOTIDE SEQUENCE</scope>
    <source>
        <strain evidence="1">AA-2017</strain>
        <tissue evidence="1">Whole larva</tissue>
    </source>
</reference>